<dbReference type="SUPFAM" id="SSF48508">
    <property type="entry name" value="Nuclear receptor ligand-binding domain"/>
    <property type="match status" value="1"/>
</dbReference>
<feature type="domain" description="NR LBD" evidence="10">
    <location>
        <begin position="264"/>
        <end position="503"/>
    </location>
</feature>
<dbReference type="InterPro" id="IPR000536">
    <property type="entry name" value="Nucl_hrmn_rcpt_lig-bd"/>
</dbReference>
<keyword evidence="1" id="KW-0479">Metal-binding</keyword>
<evidence type="ECO:0000259" key="10">
    <source>
        <dbReference type="PROSITE" id="PS51843"/>
    </source>
</evidence>
<name>A0A816ZSY7_9BILA</name>
<dbReference type="GO" id="GO:0004879">
    <property type="term" value="F:nuclear receptor activity"/>
    <property type="evidence" value="ECO:0007669"/>
    <property type="project" value="TreeGrafter"/>
</dbReference>
<keyword evidence="6" id="KW-0804">Transcription</keyword>
<dbReference type="Proteomes" id="UP000663856">
    <property type="component" value="Unassembled WGS sequence"/>
</dbReference>
<dbReference type="PROSITE" id="PS51843">
    <property type="entry name" value="NR_LBD"/>
    <property type="match status" value="1"/>
</dbReference>
<dbReference type="Gene3D" id="1.10.565.10">
    <property type="entry name" value="Retinoid X Receptor"/>
    <property type="match status" value="1"/>
</dbReference>
<evidence type="ECO:0000256" key="8">
    <source>
        <dbReference type="ARBA" id="ARBA00023242"/>
    </source>
</evidence>
<keyword evidence="7" id="KW-0675">Receptor</keyword>
<dbReference type="GO" id="GO:0000978">
    <property type="term" value="F:RNA polymerase II cis-regulatory region sequence-specific DNA binding"/>
    <property type="evidence" value="ECO:0007669"/>
    <property type="project" value="TreeGrafter"/>
</dbReference>
<dbReference type="EMBL" id="CAJNRG010017474">
    <property type="protein sequence ID" value="CAF2231692.1"/>
    <property type="molecule type" value="Genomic_DNA"/>
</dbReference>
<evidence type="ECO:0000256" key="4">
    <source>
        <dbReference type="ARBA" id="ARBA00023015"/>
    </source>
</evidence>
<protein>
    <recommendedName>
        <fullName evidence="14">Nuclear receptor domain-containing protein</fullName>
    </recommendedName>
</protein>
<dbReference type="GO" id="GO:0008270">
    <property type="term" value="F:zinc ion binding"/>
    <property type="evidence" value="ECO:0007669"/>
    <property type="project" value="UniProtKB-KW"/>
</dbReference>
<evidence type="ECO:0000256" key="1">
    <source>
        <dbReference type="ARBA" id="ARBA00022723"/>
    </source>
</evidence>
<evidence type="ECO:0000259" key="9">
    <source>
        <dbReference type="PROSITE" id="PS51030"/>
    </source>
</evidence>
<dbReference type="PRINTS" id="PR00047">
    <property type="entry name" value="STROIDFINGER"/>
</dbReference>
<dbReference type="InterPro" id="IPR035500">
    <property type="entry name" value="NHR-like_dom_sf"/>
</dbReference>
<dbReference type="GO" id="GO:0045944">
    <property type="term" value="P:positive regulation of transcription by RNA polymerase II"/>
    <property type="evidence" value="ECO:0007669"/>
    <property type="project" value="TreeGrafter"/>
</dbReference>
<dbReference type="InterPro" id="IPR001628">
    <property type="entry name" value="Znf_hrmn_rcpt"/>
</dbReference>
<keyword evidence="8" id="KW-0539">Nucleus</keyword>
<dbReference type="GO" id="GO:0000122">
    <property type="term" value="P:negative regulation of transcription by RNA polymerase II"/>
    <property type="evidence" value="ECO:0007669"/>
    <property type="project" value="TreeGrafter"/>
</dbReference>
<dbReference type="Pfam" id="PF00105">
    <property type="entry name" value="zf-C4"/>
    <property type="match status" value="1"/>
</dbReference>
<evidence type="ECO:0000256" key="7">
    <source>
        <dbReference type="ARBA" id="ARBA00023170"/>
    </source>
</evidence>
<dbReference type="PROSITE" id="PS00031">
    <property type="entry name" value="NUCLEAR_REC_DBD_1"/>
    <property type="match status" value="1"/>
</dbReference>
<dbReference type="InterPro" id="IPR050234">
    <property type="entry name" value="Nuclear_hormone_rcpt_NR1"/>
</dbReference>
<evidence type="ECO:0000313" key="12">
    <source>
        <dbReference type="EMBL" id="CAF2231692.1"/>
    </source>
</evidence>
<dbReference type="AlphaFoldDB" id="A0A816ZSY7"/>
<dbReference type="SMART" id="SM00399">
    <property type="entry name" value="ZnF_C4"/>
    <property type="match status" value="1"/>
</dbReference>
<evidence type="ECO:0000313" key="13">
    <source>
        <dbReference type="Proteomes" id="UP000663887"/>
    </source>
</evidence>
<keyword evidence="4" id="KW-0805">Transcription regulation</keyword>
<evidence type="ECO:0008006" key="14">
    <source>
        <dbReference type="Google" id="ProtNLM"/>
    </source>
</evidence>
<keyword evidence="5" id="KW-0238">DNA-binding</keyword>
<evidence type="ECO:0000256" key="3">
    <source>
        <dbReference type="ARBA" id="ARBA00022833"/>
    </source>
</evidence>
<accession>A0A816ZSY7</accession>
<evidence type="ECO:0000256" key="2">
    <source>
        <dbReference type="ARBA" id="ARBA00022771"/>
    </source>
</evidence>
<proteinExistence type="predicted"/>
<dbReference type="PANTHER" id="PTHR24082">
    <property type="entry name" value="NUCLEAR HORMONE RECEPTOR"/>
    <property type="match status" value="1"/>
</dbReference>
<keyword evidence="3" id="KW-0862">Zinc</keyword>
<comment type="caution">
    <text evidence="12">The sequence shown here is derived from an EMBL/GenBank/DDBJ whole genome shotgun (WGS) entry which is preliminary data.</text>
</comment>
<keyword evidence="2" id="KW-0863">Zinc-finger</keyword>
<organism evidence="12 13">
    <name type="scientific">Rotaria magnacalcarata</name>
    <dbReference type="NCBI Taxonomy" id="392030"/>
    <lineage>
        <taxon>Eukaryota</taxon>
        <taxon>Metazoa</taxon>
        <taxon>Spiralia</taxon>
        <taxon>Gnathifera</taxon>
        <taxon>Rotifera</taxon>
        <taxon>Eurotatoria</taxon>
        <taxon>Bdelloidea</taxon>
        <taxon>Philodinida</taxon>
        <taxon>Philodinidae</taxon>
        <taxon>Rotaria</taxon>
    </lineage>
</organism>
<dbReference type="EMBL" id="CAJNRF010001561">
    <property type="protein sequence ID" value="CAF2017578.1"/>
    <property type="molecule type" value="Genomic_DNA"/>
</dbReference>
<feature type="domain" description="Nuclear receptor" evidence="9">
    <location>
        <begin position="101"/>
        <end position="178"/>
    </location>
</feature>
<gene>
    <name evidence="11" type="ORF">WKI299_LOCUS5589</name>
    <name evidence="12" type="ORF">XDN619_LOCUS34361</name>
</gene>
<sequence>MTQGTMFSQTKMIIITSDEDLVRQFSLKRNEKTYIIDLDNEKQMTSLTNNNNINNDNMINLAFLAELSELNSSSDQVYKQVLNSSDHQRSRPVKIPKKSIDLVCTICGDRAIGFNYDALSCASCKAFFRRNAHQTLEKLRCLIGQGQCSVTPDMHRKCQRCRLERCFGVGMRKDFILSEQDKERRRKRIKENRNMLPKHSSTLESIDSLSSTNILPKTESASQTLDEIDRFVMDMDKDNDNIALHDNIDLNETEETSSKTLSCDDWIAIQSIRSSFLSFFQNESIQCSSIDVSSRTTALISWSQFANKIALSFISFLRQLDEFEGLDDDDRFMLVKYNLLPVFPIFKCFNYKPINHPSRDEENKTQETFGRFFMLCGESPHIGNIFMNLVISLVEVTQQDPTLLSLLSAILIFSQGLSLNENEPPLKDSLAVNRAQMHYTNLLWNYWFNKWGETQTYKFFTQLLAVIFRIQSAAKIIREFFRFQFMTSNTVDLIGPLVQSVLHIA</sequence>
<evidence type="ECO:0000256" key="5">
    <source>
        <dbReference type="ARBA" id="ARBA00023125"/>
    </source>
</evidence>
<dbReference type="InterPro" id="IPR013088">
    <property type="entry name" value="Znf_NHR/GATA"/>
</dbReference>
<dbReference type="SUPFAM" id="SSF57716">
    <property type="entry name" value="Glucocorticoid receptor-like (DNA-binding domain)"/>
    <property type="match status" value="1"/>
</dbReference>
<dbReference type="Gene3D" id="3.30.50.10">
    <property type="entry name" value="Erythroid Transcription Factor GATA-1, subunit A"/>
    <property type="match status" value="1"/>
</dbReference>
<dbReference type="PANTHER" id="PTHR24082:SF283">
    <property type="entry name" value="NUCLEAR HORMONE RECEPTOR HR96"/>
    <property type="match status" value="1"/>
</dbReference>
<dbReference type="PROSITE" id="PS51030">
    <property type="entry name" value="NUCLEAR_REC_DBD_2"/>
    <property type="match status" value="1"/>
</dbReference>
<reference evidence="12" key="1">
    <citation type="submission" date="2021-02" db="EMBL/GenBank/DDBJ databases">
        <authorList>
            <person name="Nowell W R."/>
        </authorList>
    </citation>
    <scope>NUCLEOTIDE SEQUENCE</scope>
</reference>
<evidence type="ECO:0000256" key="6">
    <source>
        <dbReference type="ARBA" id="ARBA00023163"/>
    </source>
</evidence>
<dbReference type="GO" id="GO:0030154">
    <property type="term" value="P:cell differentiation"/>
    <property type="evidence" value="ECO:0007669"/>
    <property type="project" value="TreeGrafter"/>
</dbReference>
<evidence type="ECO:0000313" key="11">
    <source>
        <dbReference type="EMBL" id="CAF2017578.1"/>
    </source>
</evidence>
<dbReference type="Proteomes" id="UP000663887">
    <property type="component" value="Unassembled WGS sequence"/>
</dbReference>